<sequence>MARKDEAEGLEARLSLPESERCGDKGDDGGGRKRKKTYLNVLGVCCSKEGVEVLMRLPAPAMERLVAEVARGLVGGVDAHARDRGEGGRREEHRRYGALIGGPIILEIFFSTFKMPHQAA</sequence>
<keyword evidence="3" id="KW-1185">Reference proteome</keyword>
<name>A0A0D9Y8F5_9ORYZ</name>
<organism evidence="2">
    <name type="scientific">Oryza glumipatula</name>
    <dbReference type="NCBI Taxonomy" id="40148"/>
    <lineage>
        <taxon>Eukaryota</taxon>
        <taxon>Viridiplantae</taxon>
        <taxon>Streptophyta</taxon>
        <taxon>Embryophyta</taxon>
        <taxon>Tracheophyta</taxon>
        <taxon>Spermatophyta</taxon>
        <taxon>Magnoliopsida</taxon>
        <taxon>Liliopsida</taxon>
        <taxon>Poales</taxon>
        <taxon>Poaceae</taxon>
        <taxon>BOP clade</taxon>
        <taxon>Oryzoideae</taxon>
        <taxon>Oryzeae</taxon>
        <taxon>Oryzinae</taxon>
        <taxon>Oryza</taxon>
    </lineage>
</organism>
<dbReference type="STRING" id="40148.A0A0D9Y8F5"/>
<evidence type="ECO:0000313" key="3">
    <source>
        <dbReference type="Proteomes" id="UP000026961"/>
    </source>
</evidence>
<dbReference type="HOGENOM" id="CLU_2053377_0_0_1"/>
<reference evidence="2" key="2">
    <citation type="submission" date="2015-04" db="UniProtKB">
        <authorList>
            <consortium name="EnsemblPlants"/>
        </authorList>
    </citation>
    <scope>IDENTIFICATION</scope>
</reference>
<dbReference type="Gramene" id="OGLUM01G17530.1">
    <property type="protein sequence ID" value="OGLUM01G17530.1"/>
    <property type="gene ID" value="OGLUM01G17530"/>
</dbReference>
<dbReference type="AlphaFoldDB" id="A0A0D9Y8F5"/>
<protein>
    <submittedName>
        <fullName evidence="2">Uncharacterized protein</fullName>
    </submittedName>
</protein>
<evidence type="ECO:0000313" key="2">
    <source>
        <dbReference type="EnsemblPlants" id="OGLUM01G17530.1"/>
    </source>
</evidence>
<evidence type="ECO:0000256" key="1">
    <source>
        <dbReference type="SAM" id="MobiDB-lite"/>
    </source>
</evidence>
<reference evidence="2" key="3">
    <citation type="submission" date="2018-05" db="EMBL/GenBank/DDBJ databases">
        <title>OgluRS3 (Oryza glumaepatula Reference Sequence Version 3).</title>
        <authorList>
            <person name="Zhang J."/>
            <person name="Kudrna D."/>
            <person name="Lee S."/>
            <person name="Talag J."/>
            <person name="Welchert J."/>
            <person name="Wing R.A."/>
        </authorList>
    </citation>
    <scope>NUCLEOTIDE SEQUENCE [LARGE SCALE GENOMIC DNA]</scope>
</reference>
<dbReference type="Proteomes" id="UP000026961">
    <property type="component" value="Chromosome 1"/>
</dbReference>
<feature type="region of interest" description="Disordered" evidence="1">
    <location>
        <begin position="1"/>
        <end position="34"/>
    </location>
</feature>
<dbReference type="EnsemblPlants" id="OGLUM01G17530.1">
    <property type="protein sequence ID" value="OGLUM01G17530.1"/>
    <property type="gene ID" value="OGLUM01G17530"/>
</dbReference>
<feature type="compositionally biased region" description="Basic and acidic residues" evidence="1">
    <location>
        <begin position="18"/>
        <end position="31"/>
    </location>
</feature>
<reference evidence="2" key="1">
    <citation type="submission" date="2013-08" db="EMBL/GenBank/DDBJ databases">
        <title>Oryza genome evolution.</title>
        <authorList>
            <person name="Wing R.A."/>
            <person name="Panaud O."/>
            <person name="Oliveira A.C."/>
        </authorList>
    </citation>
    <scope>NUCLEOTIDE SEQUENCE</scope>
</reference>
<proteinExistence type="predicted"/>
<feature type="compositionally biased region" description="Basic and acidic residues" evidence="1">
    <location>
        <begin position="1"/>
        <end position="11"/>
    </location>
</feature>
<accession>A0A0D9Y8F5</accession>